<accession>A0A3S9MUE4</accession>
<gene>
    <name evidence="2" type="ORF">EJ995_00550</name>
</gene>
<organism evidence="2 3">
    <name type="scientific">Nonlabens ponticola</name>
    <dbReference type="NCBI Taxonomy" id="2496866"/>
    <lineage>
        <taxon>Bacteria</taxon>
        <taxon>Pseudomonadati</taxon>
        <taxon>Bacteroidota</taxon>
        <taxon>Flavobacteriia</taxon>
        <taxon>Flavobacteriales</taxon>
        <taxon>Flavobacteriaceae</taxon>
        <taxon>Nonlabens</taxon>
    </lineage>
</organism>
<dbReference type="InterPro" id="IPR025665">
    <property type="entry name" value="Beta-barrel_OMP_2"/>
</dbReference>
<dbReference type="EMBL" id="CP034549">
    <property type="protein sequence ID" value="AZQ42796.1"/>
    <property type="molecule type" value="Genomic_DNA"/>
</dbReference>
<dbReference type="AlphaFoldDB" id="A0A3S9MUE4"/>
<dbReference type="Pfam" id="PF13568">
    <property type="entry name" value="OMP_b-brl_2"/>
    <property type="match status" value="1"/>
</dbReference>
<proteinExistence type="predicted"/>
<name>A0A3S9MUE4_9FLAO</name>
<keyword evidence="3" id="KW-1185">Reference proteome</keyword>
<dbReference type="SUPFAM" id="SSF56925">
    <property type="entry name" value="OMPA-like"/>
    <property type="match status" value="1"/>
</dbReference>
<dbReference type="InterPro" id="IPR011250">
    <property type="entry name" value="OMP/PagP_B-barrel"/>
</dbReference>
<evidence type="ECO:0000259" key="1">
    <source>
        <dbReference type="Pfam" id="PF13568"/>
    </source>
</evidence>
<evidence type="ECO:0000313" key="3">
    <source>
        <dbReference type="Proteomes" id="UP000279600"/>
    </source>
</evidence>
<evidence type="ECO:0000313" key="2">
    <source>
        <dbReference type="EMBL" id="AZQ42796.1"/>
    </source>
</evidence>
<dbReference type="Proteomes" id="UP000279600">
    <property type="component" value="Chromosome"/>
</dbReference>
<dbReference type="RefSeq" id="WP_126444582.1">
    <property type="nucleotide sequence ID" value="NZ_CP034549.1"/>
</dbReference>
<sequence>MAHQPSTKQSRLNFSFPFIVGCLLISSTCSAQLFSKERIANLENFDNQFLTWGFTLGLNLYDYKFDYTEITPEVAVAKNVGFHVGLIGDMRINDYFNLRFEPSAVFTRRDLFFQDPSFTTPEQRLREVNSTYVHLPLLLKVSTKRKNNWKPFIVGGVSYSRNLSSNEENPDDNLAGQFRQATDVFNYELGLGVDLYLFFFKFTPSIRGVFAMSDELVQDNDPNSPYTSNISSMQSRGVFLNFSFQ</sequence>
<protein>
    <submittedName>
        <fullName evidence="2">PorT family protein</fullName>
    </submittedName>
</protein>
<feature type="domain" description="Outer membrane protein beta-barrel" evidence="1">
    <location>
        <begin position="48"/>
        <end position="215"/>
    </location>
</feature>
<reference evidence="2 3" key="1">
    <citation type="submission" date="2018-12" db="EMBL/GenBank/DDBJ databases">
        <title>Complete genome of Nonlabens sp. MJ115.</title>
        <authorList>
            <person name="Choi H.S."/>
            <person name="Jung J."/>
        </authorList>
    </citation>
    <scope>NUCLEOTIDE SEQUENCE [LARGE SCALE GENOMIC DNA]</scope>
    <source>
        <strain evidence="2 3">MJ115</strain>
    </source>
</reference>
<dbReference type="OrthoDB" id="1467485at2"/>
<dbReference type="KEGG" id="noj:EJ995_00550"/>